<dbReference type="OrthoDB" id="9801841at2"/>
<dbReference type="InterPro" id="IPR000719">
    <property type="entry name" value="Prot_kinase_dom"/>
</dbReference>
<dbReference type="InterPro" id="IPR011990">
    <property type="entry name" value="TPR-like_helical_dom_sf"/>
</dbReference>
<dbReference type="PATRIC" id="fig|43658.5.peg.4776"/>
<dbReference type="EC" id="2.7.11.1" evidence="2"/>
<evidence type="ECO:0000256" key="3">
    <source>
        <dbReference type="ARBA" id="ARBA00022679"/>
    </source>
</evidence>
<dbReference type="AlphaFoldDB" id="A0A0F4QDZ1"/>
<keyword evidence="11" id="KW-1185">Reference proteome</keyword>
<dbReference type="SMART" id="SM00028">
    <property type="entry name" value="TPR"/>
    <property type="match status" value="4"/>
</dbReference>
<dbReference type="InterPro" id="IPR011009">
    <property type="entry name" value="Kinase-like_dom_sf"/>
</dbReference>
<dbReference type="Proteomes" id="UP000033452">
    <property type="component" value="Unassembled WGS sequence"/>
</dbReference>
<sequence length="854" mass="94461">MSTPCPLLNDMSLQLPAKLEALKMLGSGGMAHVLLANDTQLQRQVAVKLLKPCTRLSEEDVLTEARIMARLNHANIVQIYELHKTQQGLALIMEYVAGQPLNVITQSRLLTLEEKLQIATDICKGLAYAHQQGVLHCDLKPGNILLSHVNDVKVTDFGISQLLHDDSVASPIYGTHSAMSPEHLLGLPLSEKSDLFSLGLLMFELFAGRHPFGSHQADATKAILTATPSSARDIFPLLPTALAELIDMLLLSDPAQRPNSAQYVYERLCDIKAQHALLNTDDTVLLDDLTSSPQAPDNTHTSPEKGRSRGRIWPAMAVLTFSIVISLIYWQQMQPVTRYIAVMEPDFTNSELNAQQQQLLRATVNDALSSAIAQSSALYLIPSSEYKGVHSSAHIADITGATDIVQSQLDCTSTTCLLKLSHIDTSNNTVLSSQSILTDSESYLKLKDSAHVLLTDLFPDADVPAQLTQNIGQDAYLVYLSVYINAMINGHYNPEDLTRLTPLIDQNPRFYPLYSLFTFLAIKLSETYGDKSHLQPLQQALHDAPHVYQYSNNYHINMALLSIETGDIDKADSHIGAISLSGAGPVFTLMLQGQKHFKTGNISQAIESYKAMLKLKGSVDDHYNLAIAHYYNADLEQAKTLLYAVIDRAGGTEYIYKLLGDIYLSQGQPDKFLANYNKLTTSDPLSENNKAIAYMLLSQPTKALSHAKAAYRQAPQSTLTELTLADNYLLLGDHHKAHSHYHAILAKTHEQSDFESQIDRAQAAAQLGEAELALTALNQAIKLSNERYEYAYTAATVYTLVGEYSSANIHVKDALNAGYHAIWFSYPWFKPLCRFEHFKDIVTQRDNNPLCRAG</sequence>
<protein>
    <recommendedName>
        <fullName evidence="2">non-specific serine/threonine protein kinase</fullName>
        <ecNumber evidence="2">2.7.11.1</ecNumber>
    </recommendedName>
</protein>
<dbReference type="PANTHER" id="PTHR43671:SF13">
    <property type="entry name" value="SERINE_THREONINE-PROTEIN KINASE NEK2"/>
    <property type="match status" value="1"/>
</dbReference>
<dbReference type="SMART" id="SM00220">
    <property type="entry name" value="S_TKc"/>
    <property type="match status" value="1"/>
</dbReference>
<dbReference type="InterPro" id="IPR050660">
    <property type="entry name" value="NEK_Ser/Thr_kinase"/>
</dbReference>
<dbReference type="PROSITE" id="PS50011">
    <property type="entry name" value="PROTEIN_KINASE_DOM"/>
    <property type="match status" value="1"/>
</dbReference>
<evidence type="ECO:0000256" key="2">
    <source>
        <dbReference type="ARBA" id="ARBA00012513"/>
    </source>
</evidence>
<dbReference type="GO" id="GO:0005524">
    <property type="term" value="F:ATP binding"/>
    <property type="evidence" value="ECO:0007669"/>
    <property type="project" value="UniProtKB-UniRule"/>
</dbReference>
<keyword evidence="3" id="KW-0808">Transferase</keyword>
<dbReference type="InterPro" id="IPR019734">
    <property type="entry name" value="TPR_rpt"/>
</dbReference>
<keyword evidence="4 7" id="KW-0547">Nucleotide-binding</keyword>
<comment type="caution">
    <text evidence="10">The sequence shown here is derived from an EMBL/GenBank/DDBJ whole genome shotgun (WGS) entry which is preliminary data.</text>
</comment>
<accession>A0A0F4QDZ1</accession>
<dbReference type="PANTHER" id="PTHR43671">
    <property type="entry name" value="SERINE/THREONINE-PROTEIN KINASE NEK"/>
    <property type="match status" value="1"/>
</dbReference>
<reference evidence="10 11" key="1">
    <citation type="journal article" date="2015" name="BMC Genomics">
        <title>Genome mining reveals unlocked bioactive potential of marine Gram-negative bacteria.</title>
        <authorList>
            <person name="Machado H."/>
            <person name="Sonnenschein E.C."/>
            <person name="Melchiorsen J."/>
            <person name="Gram L."/>
        </authorList>
    </citation>
    <scope>NUCLEOTIDE SEQUENCE [LARGE SCALE GENOMIC DNA]</scope>
    <source>
        <strain evidence="10 11">S2471</strain>
    </source>
</reference>
<dbReference type="GO" id="GO:0004674">
    <property type="term" value="F:protein serine/threonine kinase activity"/>
    <property type="evidence" value="ECO:0007669"/>
    <property type="project" value="UniProtKB-EC"/>
</dbReference>
<feature type="region of interest" description="Disordered" evidence="8">
    <location>
        <begin position="288"/>
        <end position="308"/>
    </location>
</feature>
<dbReference type="Pfam" id="PF00069">
    <property type="entry name" value="Pkinase"/>
    <property type="match status" value="1"/>
</dbReference>
<feature type="domain" description="Protein kinase" evidence="9">
    <location>
        <begin position="19"/>
        <end position="278"/>
    </location>
</feature>
<feature type="compositionally biased region" description="Polar residues" evidence="8">
    <location>
        <begin position="291"/>
        <end position="301"/>
    </location>
</feature>
<evidence type="ECO:0000313" key="10">
    <source>
        <dbReference type="EMBL" id="KJZ05500.1"/>
    </source>
</evidence>
<dbReference type="PROSITE" id="PS00107">
    <property type="entry name" value="PROTEIN_KINASE_ATP"/>
    <property type="match status" value="1"/>
</dbReference>
<comment type="similarity">
    <text evidence="1">Belongs to the protein kinase superfamily. NEK Ser/Thr protein kinase family. NIMA subfamily.</text>
</comment>
<evidence type="ECO:0000256" key="6">
    <source>
        <dbReference type="ARBA" id="ARBA00022840"/>
    </source>
</evidence>
<dbReference type="Gene3D" id="3.30.200.20">
    <property type="entry name" value="Phosphorylase Kinase, domain 1"/>
    <property type="match status" value="1"/>
</dbReference>
<evidence type="ECO:0000259" key="9">
    <source>
        <dbReference type="PROSITE" id="PS50011"/>
    </source>
</evidence>
<dbReference type="RefSeq" id="WP_046007231.1">
    <property type="nucleotide sequence ID" value="NZ_JXYA01000070.1"/>
</dbReference>
<dbReference type="InterPro" id="IPR008271">
    <property type="entry name" value="Ser/Thr_kinase_AS"/>
</dbReference>
<organism evidence="10 11">
    <name type="scientific">Pseudoalteromonas rubra</name>
    <dbReference type="NCBI Taxonomy" id="43658"/>
    <lineage>
        <taxon>Bacteria</taxon>
        <taxon>Pseudomonadati</taxon>
        <taxon>Pseudomonadota</taxon>
        <taxon>Gammaproteobacteria</taxon>
        <taxon>Alteromonadales</taxon>
        <taxon>Pseudoalteromonadaceae</taxon>
        <taxon>Pseudoalteromonas</taxon>
    </lineage>
</organism>
<dbReference type="Gene3D" id="1.10.510.10">
    <property type="entry name" value="Transferase(Phosphotransferase) domain 1"/>
    <property type="match status" value="1"/>
</dbReference>
<dbReference type="EMBL" id="JXYA01000070">
    <property type="protein sequence ID" value="KJZ05500.1"/>
    <property type="molecule type" value="Genomic_DNA"/>
</dbReference>
<dbReference type="SUPFAM" id="SSF48452">
    <property type="entry name" value="TPR-like"/>
    <property type="match status" value="2"/>
</dbReference>
<name>A0A0F4QDZ1_9GAMM</name>
<evidence type="ECO:0000256" key="8">
    <source>
        <dbReference type="SAM" id="MobiDB-lite"/>
    </source>
</evidence>
<evidence type="ECO:0000256" key="7">
    <source>
        <dbReference type="PROSITE-ProRule" id="PRU10141"/>
    </source>
</evidence>
<evidence type="ECO:0000256" key="5">
    <source>
        <dbReference type="ARBA" id="ARBA00022777"/>
    </source>
</evidence>
<gene>
    <name evidence="10" type="ORF">TW77_22615</name>
</gene>
<dbReference type="InterPro" id="IPR017441">
    <property type="entry name" value="Protein_kinase_ATP_BS"/>
</dbReference>
<keyword evidence="5" id="KW-0418">Kinase</keyword>
<dbReference type="SUPFAM" id="SSF56112">
    <property type="entry name" value="Protein kinase-like (PK-like)"/>
    <property type="match status" value="1"/>
</dbReference>
<evidence type="ECO:0000256" key="4">
    <source>
        <dbReference type="ARBA" id="ARBA00022741"/>
    </source>
</evidence>
<dbReference type="PROSITE" id="PS00108">
    <property type="entry name" value="PROTEIN_KINASE_ST"/>
    <property type="match status" value="1"/>
</dbReference>
<dbReference type="Pfam" id="PF13432">
    <property type="entry name" value="TPR_16"/>
    <property type="match status" value="2"/>
</dbReference>
<feature type="binding site" evidence="7">
    <location>
        <position position="48"/>
    </location>
    <ligand>
        <name>ATP</name>
        <dbReference type="ChEBI" id="CHEBI:30616"/>
    </ligand>
</feature>
<dbReference type="Gene3D" id="1.25.40.10">
    <property type="entry name" value="Tetratricopeptide repeat domain"/>
    <property type="match status" value="1"/>
</dbReference>
<evidence type="ECO:0000256" key="1">
    <source>
        <dbReference type="ARBA" id="ARBA00010886"/>
    </source>
</evidence>
<dbReference type="CDD" id="cd14014">
    <property type="entry name" value="STKc_PknB_like"/>
    <property type="match status" value="1"/>
</dbReference>
<evidence type="ECO:0000313" key="11">
    <source>
        <dbReference type="Proteomes" id="UP000033452"/>
    </source>
</evidence>
<keyword evidence="6 7" id="KW-0067">ATP-binding</keyword>
<proteinExistence type="inferred from homology"/>